<evidence type="ECO:0000313" key="1">
    <source>
        <dbReference type="EMBL" id="MEE6716566.1"/>
    </source>
</evidence>
<sequence>MKKIIQKVTILILATALSGAVIWHVGGQDDEGSLGRISTTISE</sequence>
<dbReference type="RefSeq" id="WP_331244190.1">
    <property type="nucleotide sequence ID" value="NZ_JAQSGJ010000039.1"/>
</dbReference>
<proteinExistence type="predicted"/>
<keyword evidence="2" id="KW-1185">Reference proteome</keyword>
<name>A0ABU7T1V6_9LACO</name>
<gene>
    <name evidence="1" type="ORF">PS435_11910</name>
</gene>
<comment type="caution">
    <text evidence="1">The sequence shown here is derived from an EMBL/GenBank/DDBJ whole genome shotgun (WGS) entry which is preliminary data.</text>
</comment>
<accession>A0ABU7T1V6</accession>
<reference evidence="1 2" key="1">
    <citation type="submission" date="2023-02" db="EMBL/GenBank/DDBJ databases">
        <title>The predominant lactic acid bacteria and yeasts involved in the spontaneous fermentation of millet during the production of the traditional porridge Hausa koko in Ghana.</title>
        <authorList>
            <person name="Atter A."/>
            <person name="Diaz M."/>
        </authorList>
    </citation>
    <scope>NUCLEOTIDE SEQUENCE [LARGE SCALE GENOMIC DNA]</scope>
    <source>
        <strain evidence="1 2">FI11640</strain>
    </source>
</reference>
<dbReference type="EMBL" id="JAQSGK010000039">
    <property type="protein sequence ID" value="MEE6716566.1"/>
    <property type="molecule type" value="Genomic_DNA"/>
</dbReference>
<dbReference type="Proteomes" id="UP001330016">
    <property type="component" value="Unassembled WGS sequence"/>
</dbReference>
<organism evidence="1 2">
    <name type="scientific">Schleiferilactobacillus harbinensis</name>
    <dbReference type="NCBI Taxonomy" id="304207"/>
    <lineage>
        <taxon>Bacteria</taxon>
        <taxon>Bacillati</taxon>
        <taxon>Bacillota</taxon>
        <taxon>Bacilli</taxon>
        <taxon>Lactobacillales</taxon>
        <taxon>Lactobacillaceae</taxon>
        <taxon>Schleiferilactobacillus</taxon>
    </lineage>
</organism>
<protein>
    <submittedName>
        <fullName evidence="1">Uncharacterized protein</fullName>
    </submittedName>
</protein>
<evidence type="ECO:0000313" key="2">
    <source>
        <dbReference type="Proteomes" id="UP001330016"/>
    </source>
</evidence>